<protein>
    <recommendedName>
        <fullName evidence="3">Toxin-antitoxin system, antitoxin component, ribbon-helix-helix domain protein</fullName>
    </recommendedName>
</protein>
<dbReference type="Proteomes" id="UP000004633">
    <property type="component" value="Unassembled WGS sequence"/>
</dbReference>
<dbReference type="HOGENOM" id="CLU_155311_8_1_9"/>
<dbReference type="RefSeq" id="WP_009350272.1">
    <property type="nucleotide sequence ID" value="NZ_GL638147.1"/>
</dbReference>
<proteinExistence type="predicted"/>
<dbReference type="EMBL" id="AECV01000035">
    <property type="protein sequence ID" value="EFW29221.1"/>
    <property type="molecule type" value="Genomic_DNA"/>
</dbReference>
<accession>E7N3N6</accession>
<name>E7N3N6_9FIRM</name>
<dbReference type="AlphaFoldDB" id="E7N3N6"/>
<sequence length="81" mass="9653">MNTVTLQLNDEEQSILARAAKIYDGDIPSMMKQLVFERLEDEFDLRIIADYEARERRGETEYYSAEQMWHMLGLDDVQRHI</sequence>
<evidence type="ECO:0000313" key="2">
    <source>
        <dbReference type="Proteomes" id="UP000004633"/>
    </source>
</evidence>
<evidence type="ECO:0008006" key="3">
    <source>
        <dbReference type="Google" id="ProtNLM"/>
    </source>
</evidence>
<comment type="caution">
    <text evidence="1">The sequence shown here is derived from an EMBL/GenBank/DDBJ whole genome shotgun (WGS) entry which is preliminary data.</text>
</comment>
<dbReference type="InterPro" id="IPR046257">
    <property type="entry name" value="DUF6290"/>
</dbReference>
<gene>
    <name evidence="1" type="ORF">HMPREF9555_01626</name>
</gene>
<keyword evidence="2" id="KW-1185">Reference proteome</keyword>
<evidence type="ECO:0000313" key="1">
    <source>
        <dbReference type="EMBL" id="EFW29221.1"/>
    </source>
</evidence>
<reference evidence="1 2" key="1">
    <citation type="submission" date="2010-08" db="EMBL/GenBank/DDBJ databases">
        <authorList>
            <person name="Weinstock G."/>
            <person name="Sodergren E."/>
            <person name="Clifton S."/>
            <person name="Fulton L."/>
            <person name="Fulton B."/>
            <person name="Courtney L."/>
            <person name="Fronick C."/>
            <person name="Harrison M."/>
            <person name="Strong C."/>
            <person name="Farmer C."/>
            <person name="Delahaunty K."/>
            <person name="Markovic C."/>
            <person name="Hall O."/>
            <person name="Minx P."/>
            <person name="Tomlinson C."/>
            <person name="Mitreva M."/>
            <person name="Hou S."/>
            <person name="Chen J."/>
            <person name="Wollam A."/>
            <person name="Pepin K.H."/>
            <person name="Johnson M."/>
            <person name="Bhonagiri V."/>
            <person name="Zhang X."/>
            <person name="Suruliraj S."/>
            <person name="Warren W."/>
            <person name="Chinwalla A."/>
            <person name="Mardis E.R."/>
            <person name="Wilson R.K."/>
        </authorList>
    </citation>
    <scope>NUCLEOTIDE SEQUENCE [LARGE SCALE GENOMIC DNA]</scope>
    <source>
        <strain evidence="1 2">F0399</strain>
    </source>
</reference>
<dbReference type="STRING" id="749551.HMPREF9555_01626"/>
<organism evidence="1 2">
    <name type="scientific">Selenomonas artemidis F0399</name>
    <dbReference type="NCBI Taxonomy" id="749551"/>
    <lineage>
        <taxon>Bacteria</taxon>
        <taxon>Bacillati</taxon>
        <taxon>Bacillota</taxon>
        <taxon>Negativicutes</taxon>
        <taxon>Selenomonadales</taxon>
        <taxon>Selenomonadaceae</taxon>
        <taxon>Selenomonas</taxon>
    </lineage>
</organism>
<dbReference type="Pfam" id="PF19807">
    <property type="entry name" value="DUF6290"/>
    <property type="match status" value="1"/>
</dbReference>